<dbReference type="InterPro" id="IPR050789">
    <property type="entry name" value="Diverse_Enzym_Activities"/>
</dbReference>
<evidence type="ECO:0000313" key="3">
    <source>
        <dbReference type="EMBL" id="MPM32614.1"/>
    </source>
</evidence>
<keyword evidence="3" id="KW-0645">Protease</keyword>
<dbReference type="InterPro" id="IPR001466">
    <property type="entry name" value="Beta-lactam-related"/>
</dbReference>
<gene>
    <name evidence="3" type="primary">dap_29</name>
    <name evidence="3" type="ORF">SDC9_79178</name>
</gene>
<dbReference type="PANTHER" id="PTHR43283">
    <property type="entry name" value="BETA-LACTAMASE-RELATED"/>
    <property type="match status" value="1"/>
</dbReference>
<keyword evidence="1 3" id="KW-0378">Hydrolase</keyword>
<feature type="domain" description="Beta-lactamase-related" evidence="2">
    <location>
        <begin position="41"/>
        <end position="388"/>
    </location>
</feature>
<dbReference type="EMBL" id="VSSQ01006411">
    <property type="protein sequence ID" value="MPM32614.1"/>
    <property type="molecule type" value="Genomic_DNA"/>
</dbReference>
<accession>A0A644Z398</accession>
<proteinExistence type="predicted"/>
<comment type="caution">
    <text evidence="3">The sequence shown here is derived from an EMBL/GenBank/DDBJ whole genome shotgun (WGS) entry which is preliminary data.</text>
</comment>
<dbReference type="PANTHER" id="PTHR43283:SF11">
    <property type="entry name" value="BETA-LACTAMASE-RELATED DOMAIN-CONTAINING PROTEIN"/>
    <property type="match status" value="1"/>
</dbReference>
<dbReference type="Pfam" id="PF00144">
    <property type="entry name" value="Beta-lactamase"/>
    <property type="match status" value="1"/>
</dbReference>
<keyword evidence="3" id="KW-0031">Aminopeptidase</keyword>
<dbReference type="Gene3D" id="3.40.710.10">
    <property type="entry name" value="DD-peptidase/beta-lactamase superfamily"/>
    <property type="match status" value="1"/>
</dbReference>
<dbReference type="GO" id="GO:0004177">
    <property type="term" value="F:aminopeptidase activity"/>
    <property type="evidence" value="ECO:0007669"/>
    <property type="project" value="UniProtKB-KW"/>
</dbReference>
<dbReference type="EC" id="3.4.11.19" evidence="3"/>
<evidence type="ECO:0000256" key="1">
    <source>
        <dbReference type="ARBA" id="ARBA00022801"/>
    </source>
</evidence>
<dbReference type="SUPFAM" id="SSF56601">
    <property type="entry name" value="beta-lactamase/transpeptidase-like"/>
    <property type="match status" value="1"/>
</dbReference>
<dbReference type="AlphaFoldDB" id="A0A644Z398"/>
<sequence>MKKSLLSLFALLLTSIVIAQPLPRTTPLQAGMDPKKLANADAIINNSIKTGEVPGAVLAVVRDGKMLYLKAYGNKSVLPEVKKMDVNTVFDMASVSKSIGTTLSFMQLIEQGKVRLTDNVANYIPGFKGYIDPETGKEIEIRVVDLLTHSSGLPPYAPADELVKRYGSPNPAGLMEYISTCKRDFKPTTKFQYSCLNFITLQNILQNVTGVTLAEYAKKNVFDVLGLKHTMYNPTGKTLEMCAPTEKQKDGSVLCGKVHDPLARLMNDGNSGNAGVFSNAEDLAIIAAALMNGGSYNGKRILGKLTVDTMTRVPEQVKSLGRSLGWDNYSPYASNNGNLFHPEKTFGHTGYTGTSLIIDPTAKISVILLTNRVHPEDKGSVVRLRALVANAVAGAVIK</sequence>
<protein>
    <submittedName>
        <fullName evidence="3">D-aminopeptidase</fullName>
        <ecNumber evidence="3">3.4.11.19</ecNumber>
    </submittedName>
</protein>
<organism evidence="3">
    <name type="scientific">bioreactor metagenome</name>
    <dbReference type="NCBI Taxonomy" id="1076179"/>
    <lineage>
        <taxon>unclassified sequences</taxon>
        <taxon>metagenomes</taxon>
        <taxon>ecological metagenomes</taxon>
    </lineage>
</organism>
<reference evidence="3" key="1">
    <citation type="submission" date="2019-08" db="EMBL/GenBank/DDBJ databases">
        <authorList>
            <person name="Kucharzyk K."/>
            <person name="Murdoch R.W."/>
            <person name="Higgins S."/>
            <person name="Loffler F."/>
        </authorList>
    </citation>
    <scope>NUCLEOTIDE SEQUENCE</scope>
</reference>
<name>A0A644Z398_9ZZZZ</name>
<evidence type="ECO:0000259" key="2">
    <source>
        <dbReference type="Pfam" id="PF00144"/>
    </source>
</evidence>
<dbReference type="InterPro" id="IPR012338">
    <property type="entry name" value="Beta-lactam/transpept-like"/>
</dbReference>